<proteinExistence type="predicted"/>
<dbReference type="AlphaFoldDB" id="E2BQH8"/>
<gene>
    <name evidence="2" type="ORF">EAI_09395</name>
</gene>
<dbReference type="OrthoDB" id="6159439at2759"/>
<organism evidence="3">
    <name type="scientific">Harpegnathos saltator</name>
    <name type="common">Jerdon's jumping ant</name>
    <dbReference type="NCBI Taxonomy" id="610380"/>
    <lineage>
        <taxon>Eukaryota</taxon>
        <taxon>Metazoa</taxon>
        <taxon>Ecdysozoa</taxon>
        <taxon>Arthropoda</taxon>
        <taxon>Hexapoda</taxon>
        <taxon>Insecta</taxon>
        <taxon>Pterygota</taxon>
        <taxon>Neoptera</taxon>
        <taxon>Endopterygota</taxon>
        <taxon>Hymenoptera</taxon>
        <taxon>Apocrita</taxon>
        <taxon>Aculeata</taxon>
        <taxon>Formicoidea</taxon>
        <taxon>Formicidae</taxon>
        <taxon>Ponerinae</taxon>
        <taxon>Ponerini</taxon>
        <taxon>Harpegnathos</taxon>
    </lineage>
</organism>
<keyword evidence="3" id="KW-1185">Reference proteome</keyword>
<protein>
    <submittedName>
        <fullName evidence="2">Uncharacterized protein</fullName>
    </submittedName>
</protein>
<dbReference type="EMBL" id="GL449769">
    <property type="protein sequence ID" value="EFN82036.1"/>
    <property type="molecule type" value="Genomic_DNA"/>
</dbReference>
<evidence type="ECO:0000313" key="2">
    <source>
        <dbReference type="EMBL" id="EFN82036.1"/>
    </source>
</evidence>
<feature type="compositionally biased region" description="Polar residues" evidence="1">
    <location>
        <begin position="78"/>
        <end position="97"/>
    </location>
</feature>
<reference evidence="2 3" key="1">
    <citation type="journal article" date="2010" name="Science">
        <title>Genomic comparison of the ants Camponotus floridanus and Harpegnathos saltator.</title>
        <authorList>
            <person name="Bonasio R."/>
            <person name="Zhang G."/>
            <person name="Ye C."/>
            <person name="Mutti N.S."/>
            <person name="Fang X."/>
            <person name="Qin N."/>
            <person name="Donahue G."/>
            <person name="Yang P."/>
            <person name="Li Q."/>
            <person name="Li C."/>
            <person name="Zhang P."/>
            <person name="Huang Z."/>
            <person name="Berger S.L."/>
            <person name="Reinberg D."/>
            <person name="Wang J."/>
            <person name="Liebig J."/>
        </authorList>
    </citation>
    <scope>NUCLEOTIDE SEQUENCE [LARGE SCALE GENOMIC DNA]</scope>
    <source>
        <strain evidence="2 3">R22 G/1</strain>
    </source>
</reference>
<feature type="region of interest" description="Disordered" evidence="1">
    <location>
        <begin position="74"/>
        <end position="97"/>
    </location>
</feature>
<dbReference type="InParanoid" id="E2BQH8"/>
<dbReference type="Proteomes" id="UP000008237">
    <property type="component" value="Unassembled WGS sequence"/>
</dbReference>
<name>E2BQH8_HARSA</name>
<sequence length="97" mass="10397">MKKTVKSDIMPTVCYAIENSIMRNFAVSNGLVNLPTLYNAAGFCGLCLYKDTYGLATNHSCVSGNPIVVDSSLKDQPHYSSSGSETSDNPPNIVSTM</sequence>
<evidence type="ECO:0000256" key="1">
    <source>
        <dbReference type="SAM" id="MobiDB-lite"/>
    </source>
</evidence>
<accession>E2BQH8</accession>
<evidence type="ECO:0000313" key="3">
    <source>
        <dbReference type="Proteomes" id="UP000008237"/>
    </source>
</evidence>